<dbReference type="HAMAP" id="MF_01487">
    <property type="entry name" value="RecD"/>
    <property type="match status" value="1"/>
</dbReference>
<dbReference type="NCBIfam" id="TIGR01447">
    <property type="entry name" value="recD"/>
    <property type="match status" value="1"/>
</dbReference>
<dbReference type="Gene3D" id="3.40.50.300">
    <property type="entry name" value="P-loop containing nucleotide triphosphate hydrolases"/>
    <property type="match status" value="2"/>
</dbReference>
<dbReference type="PANTHER" id="PTHR43788:SF6">
    <property type="entry name" value="DNA HELICASE B"/>
    <property type="match status" value="1"/>
</dbReference>
<comment type="subunit">
    <text evidence="3">Heterotrimer of RecB, RecC and RecD. All subunits contribute to DNA-binding.</text>
</comment>
<dbReference type="InterPro" id="IPR003593">
    <property type="entry name" value="AAA+_ATPase"/>
</dbReference>
<dbReference type="GO" id="GO:0009338">
    <property type="term" value="C:exodeoxyribonuclease V complex"/>
    <property type="evidence" value="ECO:0007669"/>
    <property type="project" value="InterPro"/>
</dbReference>
<dbReference type="InterPro" id="IPR050534">
    <property type="entry name" value="Coronavir_polyprotein_1ab"/>
</dbReference>
<keyword evidence="3" id="KW-0234">DNA repair</keyword>
<dbReference type="GO" id="GO:0003677">
    <property type="term" value="F:DNA binding"/>
    <property type="evidence" value="ECO:0007669"/>
    <property type="project" value="UniProtKB-UniRule"/>
</dbReference>
<dbReference type="GO" id="GO:0000724">
    <property type="term" value="P:double-strand break repair via homologous recombination"/>
    <property type="evidence" value="ECO:0007669"/>
    <property type="project" value="UniProtKB-UniRule"/>
</dbReference>
<evidence type="ECO:0000256" key="1">
    <source>
        <dbReference type="ARBA" id="ARBA00022741"/>
    </source>
</evidence>
<dbReference type="GO" id="GO:0017116">
    <property type="term" value="F:single-stranded DNA helicase activity"/>
    <property type="evidence" value="ECO:0007669"/>
    <property type="project" value="TreeGrafter"/>
</dbReference>
<sequence>MNTSYQQQYSRLDYSFAEFLVERCHLQGEAKTQFRGLILELSAQQSAGHSCMQISAEAVALIQASGLAEPDQPAPLVVEAGRLYLHRYWQYETRLAGQLAALSRQGFPAVDCQPALDHYFPGQDAEPDWQKLAAQRALTQGLTIISGGPGTGKTTTVVKILALLQQFNQPSLHIALAAPTGKAAMRLQESIDNSKQHLPEQIRALIPSQVSTLHRLLGAKPPTPYFRHHADNPLPYDLLVVDESSMVDLALMSKLVDALKPGSRLILLGDKDQLASVESGAVLADLTQSLPGNTIELLKSHRFHAGIKQLADAVNQQHAATAWDLLTQPGSESGVALLAEEAVDYAVGQYRRYLALMASGAEFKAVFTEFSRFQVLCANQQGPNSVADINFRVEQQLSRLHNIHRQGAWYAGRPVMITANTPSLQLFNGDIGICLPDAESGQLKVFFPRGDGSSKKISPARLQTCQTVFAMTVHKSQGSEFEQVLIMLPEQLNPVLSKELLYTAITRAKQQVKIVADREVFIDCVNKSVQRLSGLAEKLALAQ</sequence>
<evidence type="ECO:0000313" key="5">
    <source>
        <dbReference type="EMBL" id="QWF70327.1"/>
    </source>
</evidence>
<evidence type="ECO:0000256" key="2">
    <source>
        <dbReference type="ARBA" id="ARBA00022840"/>
    </source>
</evidence>
<dbReference type="InterPro" id="IPR027417">
    <property type="entry name" value="P-loop_NTPase"/>
</dbReference>
<organism evidence="5 6">
    <name type="scientific">Methylomonas paludis</name>
    <dbReference type="NCBI Taxonomy" id="1173101"/>
    <lineage>
        <taxon>Bacteria</taxon>
        <taxon>Pseudomonadati</taxon>
        <taxon>Pseudomonadota</taxon>
        <taxon>Gammaproteobacteria</taxon>
        <taxon>Methylococcales</taxon>
        <taxon>Methylococcaceae</taxon>
        <taxon>Methylomonas</taxon>
    </lineage>
</organism>
<keyword evidence="2 3" id="KW-0067">ATP-binding</keyword>
<proteinExistence type="inferred from homology"/>
<evidence type="ECO:0000256" key="3">
    <source>
        <dbReference type="HAMAP-Rule" id="MF_01487"/>
    </source>
</evidence>
<dbReference type="GO" id="GO:0008854">
    <property type="term" value="F:exodeoxyribonuclease V activity"/>
    <property type="evidence" value="ECO:0007669"/>
    <property type="project" value="InterPro"/>
</dbReference>
<dbReference type="EC" id="5.6.2.3" evidence="3"/>
<keyword evidence="3" id="KW-0227">DNA damage</keyword>
<protein>
    <recommendedName>
        <fullName evidence="3">RecBCD enzyme subunit RecD</fullName>
        <ecNumber evidence="3">5.6.2.3</ecNumber>
    </recommendedName>
    <alternativeName>
        <fullName evidence="3">DNA 5'-3' helicase subunit RecD</fullName>
    </alternativeName>
    <alternativeName>
        <fullName evidence="3">Exonuclease V subunit RecD</fullName>
        <shortName evidence="3">ExoV subunit RecD</shortName>
    </alternativeName>
    <alternativeName>
        <fullName evidence="3">Helicase/nuclease RecBCD subunit RecD</fullName>
    </alternativeName>
</protein>
<keyword evidence="3" id="KW-0413">Isomerase</keyword>
<evidence type="ECO:0000313" key="6">
    <source>
        <dbReference type="Proteomes" id="UP000676649"/>
    </source>
</evidence>
<comment type="catalytic activity">
    <reaction evidence="3">
        <text>ATP + H2O = ADP + phosphate + H(+)</text>
        <dbReference type="Rhea" id="RHEA:13065"/>
        <dbReference type="ChEBI" id="CHEBI:15377"/>
        <dbReference type="ChEBI" id="CHEBI:15378"/>
        <dbReference type="ChEBI" id="CHEBI:30616"/>
        <dbReference type="ChEBI" id="CHEBI:43474"/>
        <dbReference type="ChEBI" id="CHEBI:456216"/>
        <dbReference type="EC" id="5.6.2.3"/>
    </reaction>
</comment>
<dbReference type="InterPro" id="IPR006344">
    <property type="entry name" value="RecD"/>
</dbReference>
<dbReference type="SMART" id="SM00382">
    <property type="entry name" value="AAA"/>
    <property type="match status" value="1"/>
</dbReference>
<accession>A0A975MM38</accession>
<keyword evidence="3 5" id="KW-0378">Hydrolase</keyword>
<dbReference type="EMBL" id="CP073754">
    <property type="protein sequence ID" value="QWF70327.1"/>
    <property type="molecule type" value="Genomic_DNA"/>
</dbReference>
<dbReference type="GO" id="GO:0005524">
    <property type="term" value="F:ATP binding"/>
    <property type="evidence" value="ECO:0007669"/>
    <property type="project" value="UniProtKB-UniRule"/>
</dbReference>
<comment type="similarity">
    <text evidence="3">Belongs to the RecD family.</text>
</comment>
<dbReference type="CDD" id="cd17933">
    <property type="entry name" value="DEXSc_RecD-like"/>
    <property type="match status" value="1"/>
</dbReference>
<dbReference type="Pfam" id="PF13245">
    <property type="entry name" value="AAA_19"/>
    <property type="match status" value="1"/>
</dbReference>
<evidence type="ECO:0000259" key="4">
    <source>
        <dbReference type="SMART" id="SM00382"/>
    </source>
</evidence>
<dbReference type="GO" id="GO:0043139">
    <property type="term" value="F:5'-3' DNA helicase activity"/>
    <property type="evidence" value="ECO:0007669"/>
    <property type="project" value="UniProtKB-UniRule"/>
</dbReference>
<reference evidence="5" key="1">
    <citation type="submission" date="2021-04" db="EMBL/GenBank/DDBJ databases">
        <title>Draft genome sequence data of methanotrophic Methylovulum sp. strain S1L and Methylomonas sp. strain S2AM isolated from boreal lake water columns.</title>
        <authorList>
            <person name="Rissanen A.J."/>
            <person name="Mangayil R."/>
            <person name="Svenning M.M."/>
            <person name="Khanongnuch R."/>
        </authorList>
    </citation>
    <scope>NUCLEOTIDE SEQUENCE</scope>
    <source>
        <strain evidence="5">S2AM</strain>
    </source>
</reference>
<keyword evidence="3" id="KW-0540">Nuclease</keyword>
<feature type="domain" description="AAA+ ATPase" evidence="4">
    <location>
        <begin position="139"/>
        <end position="401"/>
    </location>
</feature>
<dbReference type="Pfam" id="PF13538">
    <property type="entry name" value="UvrD_C_2"/>
    <property type="match status" value="1"/>
</dbReference>
<dbReference type="CDD" id="cd18809">
    <property type="entry name" value="SF1_C_RecD"/>
    <property type="match status" value="1"/>
</dbReference>
<dbReference type="RefSeq" id="WP_215581376.1">
    <property type="nucleotide sequence ID" value="NZ_CP073754.1"/>
</dbReference>
<dbReference type="PANTHER" id="PTHR43788">
    <property type="entry name" value="DNA2/NAM7 HELICASE FAMILY MEMBER"/>
    <property type="match status" value="1"/>
</dbReference>
<dbReference type="InterPro" id="IPR027785">
    <property type="entry name" value="UvrD-like_helicase_C"/>
</dbReference>
<keyword evidence="6" id="KW-1185">Reference proteome</keyword>
<keyword evidence="3" id="KW-0238">DNA-binding</keyword>
<dbReference type="Proteomes" id="UP000676649">
    <property type="component" value="Chromosome"/>
</dbReference>
<comment type="function">
    <text evidence="3">A helicase/nuclease that prepares dsDNA breaks (DSB) for recombinational DNA repair. Binds to DSBs and unwinds DNA via a highly rapid and processive ATP-dependent bidirectional helicase activity. Unwinds dsDNA until it encounters a Chi (crossover hotspot instigator) sequence from the 3' direction. Cuts ssDNA a few nucleotides 3' to the Chi site. The properties and activities of the enzyme are changed at Chi. The Chi-altered holoenzyme produces a long 3'-ssDNA overhang and facilitates RecA-binding to the ssDNA for homologous DNA recombination and repair. Holoenzyme degrades any linearized DNA that is unable to undergo homologous recombination. In the holoenzyme this subunit has ssDNA-dependent ATPase and 5'-3' helicase activity. When added to pre-assembled RecBC greatly stimulates nuclease activity and augments holoenzyme processivity. Negatively regulates the RecA-loading ability of RecBCD.</text>
</comment>
<feature type="binding site" evidence="3">
    <location>
        <begin position="147"/>
        <end position="154"/>
    </location>
    <ligand>
        <name>ATP</name>
        <dbReference type="ChEBI" id="CHEBI:30616"/>
    </ligand>
</feature>
<keyword evidence="3" id="KW-0347">Helicase</keyword>
<gene>
    <name evidence="3 5" type="primary">recD</name>
    <name evidence="5" type="ORF">KEF85_13410</name>
</gene>
<dbReference type="KEGG" id="mpad:KEF85_13410"/>
<dbReference type="AlphaFoldDB" id="A0A975MM38"/>
<dbReference type="SUPFAM" id="SSF52540">
    <property type="entry name" value="P-loop containing nucleoside triphosphate hydrolases"/>
    <property type="match status" value="2"/>
</dbReference>
<keyword evidence="1 3" id="KW-0547">Nucleotide-binding</keyword>
<comment type="miscellaneous">
    <text evidence="3">In the RecBCD complex, RecB has a slow 3'-5' helicase, an exonuclease activity and loads RecA onto ssDNA, RecD has a fast 5'-3' helicase activity, while RecC stimulates the ATPase and processivity of the RecB helicase and contributes to recognition of the Chi site.</text>
</comment>
<name>A0A975MM38_9GAMM</name>
<keyword evidence="3" id="KW-0269">Exonuclease</keyword>